<gene>
    <name evidence="1" type="ORF">SNEC2469_LOCUS7611</name>
</gene>
<evidence type="ECO:0008006" key="3">
    <source>
        <dbReference type="Google" id="ProtNLM"/>
    </source>
</evidence>
<dbReference type="SUPFAM" id="SSF53474">
    <property type="entry name" value="alpha/beta-Hydrolases"/>
    <property type="match status" value="1"/>
</dbReference>
<dbReference type="PANTHER" id="PTHR47909:SF2">
    <property type="entry name" value="GPI INOSITOL-DEACYLASE"/>
    <property type="match status" value="1"/>
</dbReference>
<dbReference type="GO" id="GO:0006629">
    <property type="term" value="P:lipid metabolic process"/>
    <property type="evidence" value="ECO:0007669"/>
    <property type="project" value="InterPro"/>
</dbReference>
<dbReference type="GO" id="GO:0008374">
    <property type="term" value="F:O-acyltransferase activity"/>
    <property type="evidence" value="ECO:0007669"/>
    <property type="project" value="InterPro"/>
</dbReference>
<dbReference type="Proteomes" id="UP000601435">
    <property type="component" value="Unassembled WGS sequence"/>
</dbReference>
<dbReference type="EMBL" id="CAJNJA010012857">
    <property type="protein sequence ID" value="CAE7306735.1"/>
    <property type="molecule type" value="Genomic_DNA"/>
</dbReference>
<name>A0A812NH40_9DINO</name>
<dbReference type="PANTHER" id="PTHR47909">
    <property type="entry name" value="ALPHA/BETA-HYDROLASES SUPERFAMILY PROTEIN"/>
    <property type="match status" value="1"/>
</dbReference>
<sequence>MARSRSVCFSAFLWVAIGAFCSLCFIRQPLGVQRQHVRGGARRAEPERSSYESSPDWTKSIVGGLTDVVHSFGNGAVAGERSREFDAISPEQLLEGIRADFEERQYLWSGEIDTELYGESCSFTDPTISFQGLSKFESNMRNLKPIVDALVPKETRRCILRDIQLEESGEVVAKWTMLGKVSLPWSPRINVGGKTRYTPGEDGRIESYFEKWDIPAGEALGQLLKPTSSEEVEHWPNQLLGASPPEPKHVAKTSVSAVLFPGFGNDAIDYSEPLGQDESVGLQACLSRRGVQASVVPVQRSDWLKVFAGLLLDADSRAGNGTARAAYGWYLDLAKAKVEETVLSGGEPVILIGHSAGGWLARALLDREGKDWALKHVQGLVSLGTPHRPPPKGKMDMTFGCLRNLNKAHPGAYYSDDLFYVSVAGDAVTGQKMEGNIPIVELIQSPSPESTAWNSYVALGGVGNATGDGLVPVDWAHLQGAEQLTLDGCLHSINVAGTTRPTNRSYLCEYFVDAWMEKVLGGIQERVPEVPEAAVR</sequence>
<dbReference type="SUPFAM" id="SSF54427">
    <property type="entry name" value="NTF2-like"/>
    <property type="match status" value="1"/>
</dbReference>
<organism evidence="1 2">
    <name type="scientific">Symbiodinium necroappetens</name>
    <dbReference type="NCBI Taxonomy" id="1628268"/>
    <lineage>
        <taxon>Eukaryota</taxon>
        <taxon>Sar</taxon>
        <taxon>Alveolata</taxon>
        <taxon>Dinophyceae</taxon>
        <taxon>Suessiales</taxon>
        <taxon>Symbiodiniaceae</taxon>
        <taxon>Symbiodinium</taxon>
    </lineage>
</organism>
<dbReference type="Pfam" id="PF10184">
    <property type="entry name" value="DUF2358"/>
    <property type="match status" value="1"/>
</dbReference>
<keyword evidence="2" id="KW-1185">Reference proteome</keyword>
<evidence type="ECO:0000313" key="1">
    <source>
        <dbReference type="EMBL" id="CAE7306735.1"/>
    </source>
</evidence>
<comment type="caution">
    <text evidence="1">The sequence shown here is derived from an EMBL/GenBank/DDBJ whole genome shotgun (WGS) entry which is preliminary data.</text>
</comment>
<dbReference type="InterPro" id="IPR018790">
    <property type="entry name" value="DUF2358"/>
</dbReference>
<dbReference type="InterPro" id="IPR029058">
    <property type="entry name" value="AB_hydrolase_fold"/>
</dbReference>
<reference evidence="1" key="1">
    <citation type="submission" date="2021-02" db="EMBL/GenBank/DDBJ databases">
        <authorList>
            <person name="Dougan E. K."/>
            <person name="Rhodes N."/>
            <person name="Thang M."/>
            <person name="Chan C."/>
        </authorList>
    </citation>
    <scope>NUCLEOTIDE SEQUENCE</scope>
</reference>
<protein>
    <recommendedName>
        <fullName evidence="3">GPI inositol-deacylase</fullName>
    </recommendedName>
</protein>
<proteinExistence type="predicted"/>
<dbReference type="OrthoDB" id="348976at2759"/>
<dbReference type="InterPro" id="IPR003386">
    <property type="entry name" value="LACT/PDAT_acylTrfase"/>
</dbReference>
<dbReference type="Pfam" id="PF02450">
    <property type="entry name" value="LCAT"/>
    <property type="match status" value="1"/>
</dbReference>
<dbReference type="Gene3D" id="3.40.50.1820">
    <property type="entry name" value="alpha/beta hydrolase"/>
    <property type="match status" value="1"/>
</dbReference>
<evidence type="ECO:0000313" key="2">
    <source>
        <dbReference type="Proteomes" id="UP000601435"/>
    </source>
</evidence>
<accession>A0A812NH40</accession>
<dbReference type="AlphaFoldDB" id="A0A812NH40"/>
<dbReference type="InterPro" id="IPR032710">
    <property type="entry name" value="NTF2-like_dom_sf"/>
</dbReference>